<gene>
    <name evidence="1" type="ORF">GLOINDRAFT_203124</name>
</gene>
<dbReference type="Gene3D" id="1.20.930.20">
    <property type="entry name" value="Adaptor protein Cbl, N-terminal domain"/>
    <property type="match status" value="1"/>
</dbReference>
<reference evidence="1" key="1">
    <citation type="submission" date="2013-07" db="EMBL/GenBank/DDBJ databases">
        <title>The genome of an arbuscular mycorrhizal fungus provides insights into the evolution of the oldest plant symbiosis.</title>
        <authorList>
            <consortium name="DOE Joint Genome Institute"/>
            <person name="Tisserant E."/>
            <person name="Malbreil M."/>
            <person name="Kuo A."/>
            <person name="Kohler A."/>
            <person name="Symeonidi A."/>
            <person name="Balestrini R."/>
            <person name="Charron P."/>
            <person name="Duensing N."/>
            <person name="Frei-dit-Frey N."/>
            <person name="Gianinazzi-Pearson V."/>
            <person name="Gilbert B."/>
            <person name="Handa Y."/>
            <person name="Hijri M."/>
            <person name="Kaul R."/>
            <person name="Kawaguchi M."/>
            <person name="Krajinski F."/>
            <person name="Lammers P."/>
            <person name="Lapierre D."/>
            <person name="Masclaux F.G."/>
            <person name="Murat C."/>
            <person name="Morin E."/>
            <person name="Ndikumana S."/>
            <person name="Pagni M."/>
            <person name="Petitpierre D."/>
            <person name="Requena N."/>
            <person name="Rosikiewicz P."/>
            <person name="Riley R."/>
            <person name="Saito K."/>
            <person name="San Clemente H."/>
            <person name="Shapiro H."/>
            <person name="van Tuinen D."/>
            <person name="Becard G."/>
            <person name="Bonfante P."/>
            <person name="Paszkowski U."/>
            <person name="Shachar-Hill Y."/>
            <person name="Young J.P."/>
            <person name="Sanders I.R."/>
            <person name="Henrissat B."/>
            <person name="Rensing S.A."/>
            <person name="Grigoriev I.V."/>
            <person name="Corradi N."/>
            <person name="Roux C."/>
            <person name="Martin F."/>
        </authorList>
    </citation>
    <scope>NUCLEOTIDE SEQUENCE</scope>
    <source>
        <strain evidence="1">DAOM 197198</strain>
    </source>
</reference>
<dbReference type="HOGENOM" id="CLU_2134876_0_0_1"/>
<proteinExistence type="predicted"/>
<accession>U9TTG3</accession>
<dbReference type="AlphaFoldDB" id="U9TTG3"/>
<evidence type="ECO:0000313" key="1">
    <source>
        <dbReference type="EMBL" id="ESA09603.1"/>
    </source>
</evidence>
<protein>
    <submittedName>
        <fullName evidence="1">Uncharacterized protein</fullName>
    </submittedName>
</protein>
<sequence>MINTIVKILDEVKELCKKAQHNKKIAGILTKRISKVIPLIKIIQQKDELFTSHYEDSHNNLRRLILQVPQNMKKYIEEITQYDTMQELLETETFEKNLKNYVMNIMILLKLVY</sequence>
<name>U9TTG3_RHIID</name>
<organism evidence="1">
    <name type="scientific">Rhizophagus irregularis (strain DAOM 181602 / DAOM 197198 / MUCL 43194)</name>
    <name type="common">Arbuscular mycorrhizal fungus</name>
    <name type="synonym">Glomus intraradices</name>
    <dbReference type="NCBI Taxonomy" id="747089"/>
    <lineage>
        <taxon>Eukaryota</taxon>
        <taxon>Fungi</taxon>
        <taxon>Fungi incertae sedis</taxon>
        <taxon>Mucoromycota</taxon>
        <taxon>Glomeromycotina</taxon>
        <taxon>Glomeromycetes</taxon>
        <taxon>Glomerales</taxon>
        <taxon>Glomeraceae</taxon>
        <taxon>Rhizophagus</taxon>
    </lineage>
</organism>
<dbReference type="GO" id="GO:0007166">
    <property type="term" value="P:cell surface receptor signaling pathway"/>
    <property type="evidence" value="ECO:0007669"/>
    <property type="project" value="InterPro"/>
</dbReference>
<dbReference type="EMBL" id="KI287905">
    <property type="protein sequence ID" value="ESA09603.1"/>
    <property type="molecule type" value="Genomic_DNA"/>
</dbReference>
<dbReference type="InterPro" id="IPR036537">
    <property type="entry name" value="Adaptor_Cbl_N_dom_sf"/>
</dbReference>